<dbReference type="Proteomes" id="UP000499080">
    <property type="component" value="Unassembled WGS sequence"/>
</dbReference>
<organism evidence="1 2">
    <name type="scientific">Araneus ventricosus</name>
    <name type="common">Orbweaver spider</name>
    <name type="synonym">Epeira ventricosa</name>
    <dbReference type="NCBI Taxonomy" id="182803"/>
    <lineage>
        <taxon>Eukaryota</taxon>
        <taxon>Metazoa</taxon>
        <taxon>Ecdysozoa</taxon>
        <taxon>Arthropoda</taxon>
        <taxon>Chelicerata</taxon>
        <taxon>Arachnida</taxon>
        <taxon>Araneae</taxon>
        <taxon>Araneomorphae</taxon>
        <taxon>Entelegynae</taxon>
        <taxon>Araneoidea</taxon>
        <taxon>Araneidae</taxon>
        <taxon>Araneus</taxon>
    </lineage>
</organism>
<evidence type="ECO:0000313" key="1">
    <source>
        <dbReference type="EMBL" id="GBO12932.1"/>
    </source>
</evidence>
<comment type="caution">
    <text evidence="1">The sequence shown here is derived from an EMBL/GenBank/DDBJ whole genome shotgun (WGS) entry which is preliminary data.</text>
</comment>
<sequence length="92" mass="10133">MNSAPNESALGLPNVAVKFISVSLLSSTRVFEATMLRVFLLALGQYMRGRVIGRLEEGRNVTIVVQELGIDKSVVSRAWKAFQTVAVRLLEL</sequence>
<dbReference type="EMBL" id="BGPR01037368">
    <property type="protein sequence ID" value="GBO12932.1"/>
    <property type="molecule type" value="Genomic_DNA"/>
</dbReference>
<accession>A0A4Y2UL27</accession>
<evidence type="ECO:0000313" key="2">
    <source>
        <dbReference type="Proteomes" id="UP000499080"/>
    </source>
</evidence>
<gene>
    <name evidence="1" type="ORF">AVEN_96131_1</name>
</gene>
<reference evidence="1 2" key="1">
    <citation type="journal article" date="2019" name="Sci. Rep.">
        <title>Orb-weaving spider Araneus ventricosus genome elucidates the spidroin gene catalogue.</title>
        <authorList>
            <person name="Kono N."/>
            <person name="Nakamura H."/>
            <person name="Ohtoshi R."/>
            <person name="Moran D.A.P."/>
            <person name="Shinohara A."/>
            <person name="Yoshida Y."/>
            <person name="Fujiwara M."/>
            <person name="Mori M."/>
            <person name="Tomita M."/>
            <person name="Arakawa K."/>
        </authorList>
    </citation>
    <scope>NUCLEOTIDE SEQUENCE [LARGE SCALE GENOMIC DNA]</scope>
</reference>
<dbReference type="AlphaFoldDB" id="A0A4Y2UL27"/>
<name>A0A4Y2UL27_ARAVE</name>
<keyword evidence="2" id="KW-1185">Reference proteome</keyword>
<protein>
    <submittedName>
        <fullName evidence="1">Uncharacterized protein</fullName>
    </submittedName>
</protein>
<proteinExistence type="predicted"/>